<evidence type="ECO:0000256" key="1">
    <source>
        <dbReference type="SAM" id="SignalP"/>
    </source>
</evidence>
<reference evidence="4 5" key="1">
    <citation type="submission" date="2019-08" db="EMBL/GenBank/DDBJ databases">
        <title>Draft genome sequences of two oriental melons (Cucumis melo L. var makuwa).</title>
        <authorList>
            <person name="Kwon S.-Y."/>
        </authorList>
    </citation>
    <scope>NUCLEOTIDE SEQUENCE [LARGE SCALE GENOMIC DNA]</scope>
    <source>
        <strain evidence="5">cv. Chang Bougi</strain>
        <strain evidence="4">cv. SW 3</strain>
        <tissue evidence="2">Leaf</tissue>
    </source>
</reference>
<evidence type="ECO:0000313" key="3">
    <source>
        <dbReference type="EMBL" id="TYK18081.1"/>
    </source>
</evidence>
<accession>A0A5A7VLE5</accession>
<gene>
    <name evidence="3" type="ORF">E5676_scaffold411G00010</name>
    <name evidence="2" type="ORF">E6C27_scaffold138G002450</name>
</gene>
<evidence type="ECO:0000313" key="5">
    <source>
        <dbReference type="Proteomes" id="UP000321947"/>
    </source>
</evidence>
<comment type="caution">
    <text evidence="2">The sequence shown here is derived from an EMBL/GenBank/DDBJ whole genome shotgun (WGS) entry which is preliminary data.</text>
</comment>
<protein>
    <submittedName>
        <fullName evidence="2">Protein no-on-transient A-like</fullName>
    </submittedName>
</protein>
<keyword evidence="1" id="KW-0732">Signal</keyword>
<proteinExistence type="predicted"/>
<dbReference type="EMBL" id="SSTE01000165">
    <property type="protein sequence ID" value="KAA0068047.1"/>
    <property type="molecule type" value="Genomic_DNA"/>
</dbReference>
<name>A0A5A7VLE5_CUCMM</name>
<feature type="chain" id="PRO_5042722398" evidence="1">
    <location>
        <begin position="24"/>
        <end position="109"/>
    </location>
</feature>
<sequence>MAAIKSLLFISLLALLFFSESLSTSAADCRGASNSVTGMLRRNVLQTATHEIADSEGKMNVHIKRGGGGRIRPVAAGTGFTGNRKSAASRSQVASFGLGFLLFFSRLFL</sequence>
<evidence type="ECO:0000313" key="4">
    <source>
        <dbReference type="Proteomes" id="UP000321393"/>
    </source>
</evidence>
<organism evidence="2 4">
    <name type="scientific">Cucumis melo var. makuwa</name>
    <name type="common">Oriental melon</name>
    <dbReference type="NCBI Taxonomy" id="1194695"/>
    <lineage>
        <taxon>Eukaryota</taxon>
        <taxon>Viridiplantae</taxon>
        <taxon>Streptophyta</taxon>
        <taxon>Embryophyta</taxon>
        <taxon>Tracheophyta</taxon>
        <taxon>Spermatophyta</taxon>
        <taxon>Magnoliopsida</taxon>
        <taxon>eudicotyledons</taxon>
        <taxon>Gunneridae</taxon>
        <taxon>Pentapetalae</taxon>
        <taxon>rosids</taxon>
        <taxon>fabids</taxon>
        <taxon>Cucurbitales</taxon>
        <taxon>Cucurbitaceae</taxon>
        <taxon>Benincaseae</taxon>
        <taxon>Cucumis</taxon>
    </lineage>
</organism>
<dbReference type="Proteomes" id="UP000321393">
    <property type="component" value="Unassembled WGS sequence"/>
</dbReference>
<dbReference type="AlphaFoldDB" id="A0A5A7VLE5"/>
<dbReference type="Proteomes" id="UP000321947">
    <property type="component" value="Unassembled WGS sequence"/>
</dbReference>
<dbReference type="EMBL" id="SSTD01007927">
    <property type="protein sequence ID" value="TYK18081.1"/>
    <property type="molecule type" value="Genomic_DNA"/>
</dbReference>
<feature type="signal peptide" evidence="1">
    <location>
        <begin position="1"/>
        <end position="23"/>
    </location>
</feature>
<evidence type="ECO:0000313" key="2">
    <source>
        <dbReference type="EMBL" id="KAA0068047.1"/>
    </source>
</evidence>